<feature type="region of interest" description="Disordered" evidence="1">
    <location>
        <begin position="14"/>
        <end position="42"/>
    </location>
</feature>
<reference evidence="2" key="1">
    <citation type="submission" date="2023-07" db="EMBL/GenBank/DDBJ databases">
        <title>Functional and genomic diversity of the sorghum phyllosphere microbiome.</title>
        <authorList>
            <person name="Shade A."/>
        </authorList>
    </citation>
    <scope>NUCLEOTIDE SEQUENCE</scope>
    <source>
        <strain evidence="2">SORGH_AS_0908</strain>
    </source>
</reference>
<proteinExistence type="predicted"/>
<name>A0AAW8GF60_9GAMM</name>
<comment type="caution">
    <text evidence="2">The sequence shown here is derived from an EMBL/GenBank/DDBJ whole genome shotgun (WGS) entry which is preliminary data.</text>
</comment>
<dbReference type="AlphaFoldDB" id="A0AAW8GF60"/>
<evidence type="ECO:0000256" key="1">
    <source>
        <dbReference type="SAM" id="MobiDB-lite"/>
    </source>
</evidence>
<gene>
    <name evidence="2" type="ORF">QE383_002750</name>
</gene>
<dbReference type="Proteomes" id="UP001234354">
    <property type="component" value="Unassembled WGS sequence"/>
</dbReference>
<sequence>MNRAASAVNVALRHSSRMTKPGHPKVEPASTPTDAPMASEPGRRDDAACIIVNIDRERDFWKRHYSELPCRQAGLGFEACWPLLIRAYHVYLHHPNAGREVGAVLFANSPEAIDHGLEPSLAGRIFARVMDRIQRATTRLQYPMPAHA</sequence>
<dbReference type="EMBL" id="JAUTBB010000001">
    <property type="protein sequence ID" value="MDQ1120442.1"/>
    <property type="molecule type" value="Genomic_DNA"/>
</dbReference>
<organism evidence="2 3">
    <name type="scientific">Pseudoxanthomonas winnipegensis</name>
    <dbReference type="NCBI Taxonomy" id="2480810"/>
    <lineage>
        <taxon>Bacteria</taxon>
        <taxon>Pseudomonadati</taxon>
        <taxon>Pseudomonadota</taxon>
        <taxon>Gammaproteobacteria</taxon>
        <taxon>Lysobacterales</taxon>
        <taxon>Lysobacteraceae</taxon>
        <taxon>Pseudoxanthomonas</taxon>
    </lineage>
</organism>
<feature type="compositionally biased region" description="Basic residues" evidence="1">
    <location>
        <begin position="14"/>
        <end position="23"/>
    </location>
</feature>
<protein>
    <submittedName>
        <fullName evidence="2">Uncharacterized protein</fullName>
    </submittedName>
</protein>
<dbReference type="RefSeq" id="WP_306993870.1">
    <property type="nucleotide sequence ID" value="NZ_JAUTBB010000001.1"/>
</dbReference>
<accession>A0AAW8GF60</accession>
<evidence type="ECO:0000313" key="2">
    <source>
        <dbReference type="EMBL" id="MDQ1120442.1"/>
    </source>
</evidence>
<evidence type="ECO:0000313" key="3">
    <source>
        <dbReference type="Proteomes" id="UP001234354"/>
    </source>
</evidence>